<keyword evidence="2 5" id="KW-0238">DNA-binding</keyword>
<keyword evidence="11" id="KW-1185">Reference proteome</keyword>
<dbReference type="SMART" id="SM01188">
    <property type="entry name" value="ELK"/>
    <property type="match status" value="1"/>
</dbReference>
<evidence type="ECO:0000256" key="6">
    <source>
        <dbReference type="PROSITE-ProRule" id="PRU00559"/>
    </source>
</evidence>
<dbReference type="Pfam" id="PF03789">
    <property type="entry name" value="ELK"/>
    <property type="match status" value="1"/>
</dbReference>
<name>A0A811S167_9POAL</name>
<dbReference type="GO" id="GO:0006355">
    <property type="term" value="P:regulation of DNA-templated transcription"/>
    <property type="evidence" value="ECO:0007669"/>
    <property type="project" value="InterPro"/>
</dbReference>
<feature type="domain" description="ELK" evidence="9">
    <location>
        <begin position="211"/>
        <end position="231"/>
    </location>
</feature>
<evidence type="ECO:0000259" key="8">
    <source>
        <dbReference type="PROSITE" id="PS50071"/>
    </source>
</evidence>
<protein>
    <submittedName>
        <fullName evidence="10">Uncharacterized protein</fullName>
    </submittedName>
</protein>
<reference evidence="10" key="1">
    <citation type="submission" date="2020-10" db="EMBL/GenBank/DDBJ databases">
        <authorList>
            <person name="Han B."/>
            <person name="Lu T."/>
            <person name="Zhao Q."/>
            <person name="Huang X."/>
            <person name="Zhao Y."/>
        </authorList>
    </citation>
    <scope>NUCLEOTIDE SEQUENCE</scope>
</reference>
<dbReference type="SMART" id="SM00389">
    <property type="entry name" value="HOX"/>
    <property type="match status" value="1"/>
</dbReference>
<organism evidence="10 11">
    <name type="scientific">Miscanthus lutarioriparius</name>
    <dbReference type="NCBI Taxonomy" id="422564"/>
    <lineage>
        <taxon>Eukaryota</taxon>
        <taxon>Viridiplantae</taxon>
        <taxon>Streptophyta</taxon>
        <taxon>Embryophyta</taxon>
        <taxon>Tracheophyta</taxon>
        <taxon>Spermatophyta</taxon>
        <taxon>Magnoliopsida</taxon>
        <taxon>Liliopsida</taxon>
        <taxon>Poales</taxon>
        <taxon>Poaceae</taxon>
        <taxon>PACMAD clade</taxon>
        <taxon>Panicoideae</taxon>
        <taxon>Andropogonodae</taxon>
        <taxon>Andropogoneae</taxon>
        <taxon>Saccharinae</taxon>
        <taxon>Miscanthus</taxon>
    </lineage>
</organism>
<feature type="domain" description="Homeobox" evidence="8">
    <location>
        <begin position="231"/>
        <end position="289"/>
    </location>
</feature>
<dbReference type="SMART" id="SM01255">
    <property type="entry name" value="KNOX1"/>
    <property type="match status" value="1"/>
</dbReference>
<feature type="DNA-binding region" description="Homeobox; TALE-type" evidence="5">
    <location>
        <begin position="232"/>
        <end position="290"/>
    </location>
</feature>
<dbReference type="Proteomes" id="UP000604825">
    <property type="component" value="Unassembled WGS sequence"/>
</dbReference>
<evidence type="ECO:0000313" key="11">
    <source>
        <dbReference type="Proteomes" id="UP000604825"/>
    </source>
</evidence>
<gene>
    <name evidence="10" type="ORF">NCGR_LOCUS60173</name>
</gene>
<dbReference type="InterPro" id="IPR005540">
    <property type="entry name" value="KNOX1"/>
</dbReference>
<dbReference type="SUPFAM" id="SSF46689">
    <property type="entry name" value="Homeodomain-like"/>
    <property type="match status" value="1"/>
</dbReference>
<accession>A0A811S167</accession>
<evidence type="ECO:0000256" key="4">
    <source>
        <dbReference type="ARBA" id="ARBA00023242"/>
    </source>
</evidence>
<dbReference type="CDD" id="cd00086">
    <property type="entry name" value="homeodomain"/>
    <property type="match status" value="1"/>
</dbReference>
<dbReference type="PROSITE" id="PS51213">
    <property type="entry name" value="ELK"/>
    <property type="match status" value="1"/>
</dbReference>
<evidence type="ECO:0000256" key="3">
    <source>
        <dbReference type="ARBA" id="ARBA00023155"/>
    </source>
</evidence>
<proteinExistence type="inferred from homology"/>
<dbReference type="Gene3D" id="1.10.10.60">
    <property type="entry name" value="Homeodomain-like"/>
    <property type="match status" value="1"/>
</dbReference>
<dbReference type="PANTHER" id="PTHR11850">
    <property type="entry name" value="HOMEOBOX PROTEIN TRANSCRIPTION FACTORS"/>
    <property type="match status" value="1"/>
</dbReference>
<dbReference type="InterPro" id="IPR008422">
    <property type="entry name" value="KN_HD"/>
</dbReference>
<dbReference type="AlphaFoldDB" id="A0A811S167"/>
<evidence type="ECO:0000256" key="2">
    <source>
        <dbReference type="ARBA" id="ARBA00023125"/>
    </source>
</evidence>
<feature type="region of interest" description="Disordered" evidence="7">
    <location>
        <begin position="154"/>
        <end position="175"/>
    </location>
</feature>
<dbReference type="InterPro" id="IPR005539">
    <property type="entry name" value="ELK_dom"/>
</dbReference>
<dbReference type="GO" id="GO:0005634">
    <property type="term" value="C:nucleus"/>
    <property type="evidence" value="ECO:0007669"/>
    <property type="project" value="UniProtKB-SubCell"/>
</dbReference>
<keyword evidence="4 5" id="KW-0539">Nucleus</keyword>
<comment type="similarity">
    <text evidence="6">Belongs to the TALE/KNOX homeobox family.</text>
</comment>
<evidence type="ECO:0000256" key="7">
    <source>
        <dbReference type="SAM" id="MobiDB-lite"/>
    </source>
</evidence>
<dbReference type="Pfam" id="PF03791">
    <property type="entry name" value="KNOX2"/>
    <property type="match status" value="1"/>
</dbReference>
<evidence type="ECO:0000313" key="10">
    <source>
        <dbReference type="EMBL" id="CAD6336075.1"/>
    </source>
</evidence>
<dbReference type="Pfam" id="PF05920">
    <property type="entry name" value="Homeobox_KN"/>
    <property type="match status" value="1"/>
</dbReference>
<dbReference type="Pfam" id="PF03790">
    <property type="entry name" value="KNOX1"/>
    <property type="match status" value="1"/>
</dbReference>
<dbReference type="EMBL" id="CAJGYO010000018">
    <property type="protein sequence ID" value="CAD6336075.1"/>
    <property type="molecule type" value="Genomic_DNA"/>
</dbReference>
<dbReference type="InterPro" id="IPR009057">
    <property type="entry name" value="Homeodomain-like_sf"/>
</dbReference>
<evidence type="ECO:0000256" key="5">
    <source>
        <dbReference type="PROSITE-ProRule" id="PRU00108"/>
    </source>
</evidence>
<evidence type="ECO:0000256" key="1">
    <source>
        <dbReference type="ARBA" id="ARBA00004123"/>
    </source>
</evidence>
<comment type="caution">
    <text evidence="10">The sequence shown here is derived from an EMBL/GenBank/DDBJ whole genome shotgun (WGS) entry which is preliminary data.</text>
</comment>
<comment type="subcellular location">
    <subcellularLocation>
        <location evidence="1 5">Nucleus</location>
    </subcellularLocation>
</comment>
<dbReference type="PROSITE" id="PS50071">
    <property type="entry name" value="HOMEOBOX_2"/>
    <property type="match status" value="1"/>
</dbReference>
<evidence type="ECO:0000259" key="9">
    <source>
        <dbReference type="PROSITE" id="PS51213"/>
    </source>
</evidence>
<dbReference type="InterPro" id="IPR005541">
    <property type="entry name" value="KNOX2"/>
</dbReference>
<sequence length="334" mass="35858">MAFSYHDHALAMDSAAAAAAVGAAANPSFVSGVGGGVAAGGPGWEREKAAIAAHPLYERLLEAHVACLRVATPVDQLPRIDAQIAARPPPMAAAAAAAAAGGAHSGGEELDLFMTHYVLLLCSFKEQLQQHVRVHAMEAVMACWELEQTLQSLTGASPGEGTGATMSDDEDNQVDSESNMFDGNEGSDGMGFGPLMLTEGERSLVERVRQELKHELKQGYRDKLVDIREEILRKRRAGKLPGDTASTLKAWWQAHSKWPYPTEEDKARLVQETGLQLKQINNWFINQRALQVMATQNNPGSAQSGNKLYVNNASTVKSAIIFVAPETTLQTGVS</sequence>
<dbReference type="InterPro" id="IPR001356">
    <property type="entry name" value="HD"/>
</dbReference>
<dbReference type="GO" id="GO:0003677">
    <property type="term" value="F:DNA binding"/>
    <property type="evidence" value="ECO:0007669"/>
    <property type="project" value="UniProtKB-UniRule"/>
</dbReference>
<dbReference type="InterPro" id="IPR050224">
    <property type="entry name" value="TALE_homeobox"/>
</dbReference>
<dbReference type="SMART" id="SM01256">
    <property type="entry name" value="KNOX2"/>
    <property type="match status" value="1"/>
</dbReference>
<keyword evidence="3 5" id="KW-0371">Homeobox</keyword>
<dbReference type="OrthoDB" id="10056939at2759"/>